<keyword evidence="2" id="KW-0328">Glycosyltransferase</keyword>
<comment type="similarity">
    <text evidence="1">Belongs to the UDP-glycosyltransferase family.</text>
</comment>
<dbReference type="AlphaFoldDB" id="A0AA88ACH6"/>
<comment type="caution">
    <text evidence="5">The sequence shown here is derived from an EMBL/GenBank/DDBJ whole genome shotgun (WGS) entry which is preliminary data.</text>
</comment>
<feature type="region of interest" description="Disordered" evidence="4">
    <location>
        <begin position="182"/>
        <end position="204"/>
    </location>
</feature>
<evidence type="ECO:0000256" key="1">
    <source>
        <dbReference type="ARBA" id="ARBA00009995"/>
    </source>
</evidence>
<gene>
    <name evidence="5" type="ORF">TIFTF001_007023</name>
</gene>
<dbReference type="EMBL" id="BTGU01000007">
    <property type="protein sequence ID" value="GMN37686.1"/>
    <property type="molecule type" value="Genomic_DNA"/>
</dbReference>
<dbReference type="Pfam" id="PF00201">
    <property type="entry name" value="UDPGT"/>
    <property type="match status" value="1"/>
</dbReference>
<keyword evidence="3" id="KW-0808">Transferase</keyword>
<sequence length="204" mass="22333">MIHSSTSSNQEDLNSIKISTASWSASHGVSFSRFHTMSKVFGGAETEVLVVKIPCLEAGLPEGIKSIHMAPTLEMQSKFLKACGRKALHIGPLFLYEIGAKQRVRRGMEASIEEHECLKWLDSKKSDSVVYVSFGSVANFTDDQLMEIAAGLEASGQQFIWVVKKEKREGGGERRVVAGWIRGENGGETTNNQRLGTTVDDSQA</sequence>
<dbReference type="PANTHER" id="PTHR48047">
    <property type="entry name" value="GLYCOSYLTRANSFERASE"/>
    <property type="match status" value="1"/>
</dbReference>
<feature type="compositionally biased region" description="Polar residues" evidence="4">
    <location>
        <begin position="187"/>
        <end position="204"/>
    </location>
</feature>
<evidence type="ECO:0000256" key="3">
    <source>
        <dbReference type="ARBA" id="ARBA00022679"/>
    </source>
</evidence>
<proteinExistence type="inferred from homology"/>
<protein>
    <submittedName>
        <fullName evidence="5">Uncharacterized protein</fullName>
    </submittedName>
</protein>
<dbReference type="Proteomes" id="UP001187192">
    <property type="component" value="Unassembled WGS sequence"/>
</dbReference>
<evidence type="ECO:0000256" key="2">
    <source>
        <dbReference type="ARBA" id="ARBA00022676"/>
    </source>
</evidence>
<dbReference type="GO" id="GO:0035251">
    <property type="term" value="F:UDP-glucosyltransferase activity"/>
    <property type="evidence" value="ECO:0007669"/>
    <property type="project" value="TreeGrafter"/>
</dbReference>
<evidence type="ECO:0000313" key="6">
    <source>
        <dbReference type="Proteomes" id="UP001187192"/>
    </source>
</evidence>
<dbReference type="SUPFAM" id="SSF53756">
    <property type="entry name" value="UDP-Glycosyltransferase/glycogen phosphorylase"/>
    <property type="match status" value="1"/>
</dbReference>
<keyword evidence="6" id="KW-1185">Reference proteome</keyword>
<evidence type="ECO:0000313" key="5">
    <source>
        <dbReference type="EMBL" id="GMN37686.1"/>
    </source>
</evidence>
<evidence type="ECO:0000256" key="4">
    <source>
        <dbReference type="SAM" id="MobiDB-lite"/>
    </source>
</evidence>
<accession>A0AA88ACH6</accession>
<name>A0AA88ACH6_FICCA</name>
<reference evidence="5" key="1">
    <citation type="submission" date="2023-07" db="EMBL/GenBank/DDBJ databases">
        <title>draft genome sequence of fig (Ficus carica).</title>
        <authorList>
            <person name="Takahashi T."/>
            <person name="Nishimura K."/>
        </authorList>
    </citation>
    <scope>NUCLEOTIDE SEQUENCE</scope>
</reference>
<organism evidence="5 6">
    <name type="scientific">Ficus carica</name>
    <name type="common">Common fig</name>
    <dbReference type="NCBI Taxonomy" id="3494"/>
    <lineage>
        <taxon>Eukaryota</taxon>
        <taxon>Viridiplantae</taxon>
        <taxon>Streptophyta</taxon>
        <taxon>Embryophyta</taxon>
        <taxon>Tracheophyta</taxon>
        <taxon>Spermatophyta</taxon>
        <taxon>Magnoliopsida</taxon>
        <taxon>eudicotyledons</taxon>
        <taxon>Gunneridae</taxon>
        <taxon>Pentapetalae</taxon>
        <taxon>rosids</taxon>
        <taxon>fabids</taxon>
        <taxon>Rosales</taxon>
        <taxon>Moraceae</taxon>
        <taxon>Ficeae</taxon>
        <taxon>Ficus</taxon>
    </lineage>
</organism>
<dbReference type="Gene3D" id="3.40.50.2000">
    <property type="entry name" value="Glycogen Phosphorylase B"/>
    <property type="match status" value="2"/>
</dbReference>
<dbReference type="PANTHER" id="PTHR48047:SF45">
    <property type="entry name" value="SCOPOLETIN GLUCOSYLTRANSFERASE-LIKE"/>
    <property type="match status" value="1"/>
</dbReference>
<dbReference type="InterPro" id="IPR002213">
    <property type="entry name" value="UDP_glucos_trans"/>
</dbReference>